<dbReference type="GO" id="GO:0000981">
    <property type="term" value="F:DNA-binding transcription factor activity, RNA polymerase II-specific"/>
    <property type="evidence" value="ECO:0007669"/>
    <property type="project" value="InterPro"/>
</dbReference>
<dbReference type="Pfam" id="PF04082">
    <property type="entry name" value="Fungal_trans"/>
    <property type="match status" value="1"/>
</dbReference>
<evidence type="ECO:0000256" key="3">
    <source>
        <dbReference type="SAM" id="MobiDB-lite"/>
    </source>
</evidence>
<gene>
    <name evidence="5" type="ORF">B9Z65_63</name>
</gene>
<dbReference type="Pfam" id="PF00172">
    <property type="entry name" value="Zn_clus"/>
    <property type="match status" value="1"/>
</dbReference>
<dbReference type="STRING" id="40998.A0A2P7ZKA9"/>
<dbReference type="CDD" id="cd00067">
    <property type="entry name" value="GAL4"/>
    <property type="match status" value="1"/>
</dbReference>
<dbReference type="InterPro" id="IPR050987">
    <property type="entry name" value="AtrR-like"/>
</dbReference>
<keyword evidence="6" id="KW-1185">Reference proteome</keyword>
<dbReference type="InterPro" id="IPR007219">
    <property type="entry name" value="XnlR_reg_dom"/>
</dbReference>
<dbReference type="GO" id="GO:0008270">
    <property type="term" value="F:zinc ion binding"/>
    <property type="evidence" value="ECO:0007669"/>
    <property type="project" value="InterPro"/>
</dbReference>
<sequence>MSPPAGRGDDDDRRTVEDDNQGASMNADQESRGSTAEKRASPDIADGDRPAKKMKRGKYVARACAPCQKRKIKCEGGNPCNQCVQRKRECTTSDAAAQNVMSATGLAPTLGSYSVTNEELLRRLATVERRLEMVASGSMCSHAHGSPRSARKPTVVEDATTPSSLALQNVLETEGQTFAGESSIRQAFDMMEDGWQESAAAQGRLSPDTSNDLGYGATTRVMRKPRGWLQSLLDSQGVKADEAEWEAYLSNFMNQVHILYPCLHPPTIWDTFRQLWEFSALWTMTDSVEREHKRIALANVFFCLALGRCTGSSRMDDANGVHSAGWSLYSVGCSLLGNPMEISNTAAKSLAGLQALILMVLYLFRLDANQRAERILALAISNSHIAGLNRQKTFERMPAFQDQMYRRVWWAIYVLDRRMSLETGRPFLIQDTHVDTAMPANLSDTWLAQSKGRQQTSEQLSEAIRAESTNSTPTAIPWLLSMIRYSRIVGKAWEIMYGVKSSDHMPSPVLADYVESMLSRVQRDIPKELSYDPRLGFEQQFEGRAQWQIYLSTLSFMRFTFLRLLIRKPMITSSKTNDSLEDEGLEMATVCAGLATSVIQAYTQIPHSSAKYSFPLCHYLTSAVMIVLGLILERPELRKQYSETVISAVRALNVYCHNTWVSGKMMRSVSRLNVLVQANLLSKRRNRQATEKQNNTAEESFTPILQQQGPITPSSDTMQRNSYMSSHEDTVRQTAGSPRQSQLLPHNRSTSVVDSISAHTYAPPMTDNNTIPSLPLDNLQHISPNGDPAWLETFNTDLPDWALSDFAFEQVIHGGRPCGNSAGGGGESSNANHGTRSRLSEGTPSSQQGLSTMQMAQDGSVSKGTDFFSEMEDLSFLDAGFLNEKLRGQGLTMGGMY</sequence>
<dbReference type="CDD" id="cd12148">
    <property type="entry name" value="fungal_TF_MHR"/>
    <property type="match status" value="1"/>
</dbReference>
<dbReference type="GO" id="GO:0003677">
    <property type="term" value="F:DNA binding"/>
    <property type="evidence" value="ECO:0007669"/>
    <property type="project" value="InterPro"/>
</dbReference>
<dbReference type="SMART" id="SM00066">
    <property type="entry name" value="GAL4"/>
    <property type="match status" value="1"/>
</dbReference>
<dbReference type="InterPro" id="IPR036864">
    <property type="entry name" value="Zn2-C6_fun-type_DNA-bd_sf"/>
</dbReference>
<dbReference type="PROSITE" id="PS50048">
    <property type="entry name" value="ZN2_CY6_FUNGAL_2"/>
    <property type="match status" value="1"/>
</dbReference>
<dbReference type="OrthoDB" id="2283488at2759"/>
<dbReference type="PANTHER" id="PTHR46910">
    <property type="entry name" value="TRANSCRIPTION FACTOR PDR1"/>
    <property type="match status" value="1"/>
</dbReference>
<name>A0A2P7ZKA9_9PEZI</name>
<feature type="region of interest" description="Disordered" evidence="3">
    <location>
        <begin position="685"/>
        <end position="749"/>
    </location>
</feature>
<feature type="compositionally biased region" description="Basic and acidic residues" evidence="3">
    <location>
        <begin position="29"/>
        <end position="51"/>
    </location>
</feature>
<feature type="domain" description="Zn(2)-C6 fungal-type" evidence="4">
    <location>
        <begin position="63"/>
        <end position="92"/>
    </location>
</feature>
<proteinExistence type="predicted"/>
<keyword evidence="2" id="KW-0539">Nucleus</keyword>
<evidence type="ECO:0000256" key="2">
    <source>
        <dbReference type="ARBA" id="ARBA00023242"/>
    </source>
</evidence>
<accession>A0A2P7ZKA9</accession>
<organism evidence="5 6">
    <name type="scientific">Elsinoe australis</name>
    <dbReference type="NCBI Taxonomy" id="40998"/>
    <lineage>
        <taxon>Eukaryota</taxon>
        <taxon>Fungi</taxon>
        <taxon>Dikarya</taxon>
        <taxon>Ascomycota</taxon>
        <taxon>Pezizomycotina</taxon>
        <taxon>Dothideomycetes</taxon>
        <taxon>Dothideomycetidae</taxon>
        <taxon>Myriangiales</taxon>
        <taxon>Elsinoaceae</taxon>
        <taxon>Elsinoe</taxon>
    </lineage>
</organism>
<keyword evidence="1" id="KW-0479">Metal-binding</keyword>
<dbReference type="Gene3D" id="4.10.240.10">
    <property type="entry name" value="Zn(2)-C6 fungal-type DNA-binding domain"/>
    <property type="match status" value="1"/>
</dbReference>
<dbReference type="AlphaFoldDB" id="A0A2P7ZKA9"/>
<protein>
    <recommendedName>
        <fullName evidence="4">Zn(2)-C6 fungal-type domain-containing protein</fullName>
    </recommendedName>
</protein>
<feature type="region of interest" description="Disordered" evidence="3">
    <location>
        <begin position="1"/>
        <end position="56"/>
    </location>
</feature>
<dbReference type="EMBL" id="NHZQ01000174">
    <property type="protein sequence ID" value="PSK48652.1"/>
    <property type="molecule type" value="Genomic_DNA"/>
</dbReference>
<feature type="compositionally biased region" description="Polar residues" evidence="3">
    <location>
        <begin position="691"/>
        <end position="725"/>
    </location>
</feature>
<dbReference type="PANTHER" id="PTHR46910:SF13">
    <property type="entry name" value="SPECIFIC TRANSCRIPTION FACTOR, PUTATIVE (AFU_ORTHOLOGUE AFUA_4G06190)-RELATED"/>
    <property type="match status" value="1"/>
</dbReference>
<dbReference type="SUPFAM" id="SSF57701">
    <property type="entry name" value="Zn2/Cys6 DNA-binding domain"/>
    <property type="match status" value="1"/>
</dbReference>
<feature type="compositionally biased region" description="Polar residues" evidence="3">
    <location>
        <begin position="732"/>
        <end position="749"/>
    </location>
</feature>
<evidence type="ECO:0000313" key="5">
    <source>
        <dbReference type="EMBL" id="PSK48652.1"/>
    </source>
</evidence>
<dbReference type="InterPro" id="IPR001138">
    <property type="entry name" value="Zn2Cys6_DnaBD"/>
</dbReference>
<dbReference type="GO" id="GO:0006351">
    <property type="term" value="P:DNA-templated transcription"/>
    <property type="evidence" value="ECO:0007669"/>
    <property type="project" value="InterPro"/>
</dbReference>
<reference evidence="5 6" key="1">
    <citation type="submission" date="2017-05" db="EMBL/GenBank/DDBJ databases">
        <title>Draft genome sequence of Elsinoe australis.</title>
        <authorList>
            <person name="Cheng Q."/>
        </authorList>
    </citation>
    <scope>NUCLEOTIDE SEQUENCE [LARGE SCALE GENOMIC DNA]</scope>
    <source>
        <strain evidence="5 6">NL1</strain>
    </source>
</reference>
<evidence type="ECO:0000259" key="4">
    <source>
        <dbReference type="PROSITE" id="PS50048"/>
    </source>
</evidence>
<feature type="region of interest" description="Disordered" evidence="3">
    <location>
        <begin position="817"/>
        <end position="864"/>
    </location>
</feature>
<dbReference type="Proteomes" id="UP000243723">
    <property type="component" value="Unassembled WGS sequence"/>
</dbReference>
<feature type="compositionally biased region" description="Basic and acidic residues" evidence="3">
    <location>
        <begin position="7"/>
        <end position="17"/>
    </location>
</feature>
<comment type="caution">
    <text evidence="5">The sequence shown here is derived from an EMBL/GenBank/DDBJ whole genome shotgun (WGS) entry which is preliminary data.</text>
</comment>
<evidence type="ECO:0000256" key="1">
    <source>
        <dbReference type="ARBA" id="ARBA00022723"/>
    </source>
</evidence>
<feature type="compositionally biased region" description="Polar residues" evidence="3">
    <location>
        <begin position="840"/>
        <end position="863"/>
    </location>
</feature>
<dbReference type="SMART" id="SM00906">
    <property type="entry name" value="Fungal_trans"/>
    <property type="match status" value="1"/>
</dbReference>
<evidence type="ECO:0000313" key="6">
    <source>
        <dbReference type="Proteomes" id="UP000243723"/>
    </source>
</evidence>